<comment type="caution">
    <text evidence="1">The sequence shown here is derived from an EMBL/GenBank/DDBJ whole genome shotgun (WGS) entry which is preliminary data.</text>
</comment>
<keyword evidence="2" id="KW-1185">Reference proteome</keyword>
<dbReference type="PROSITE" id="PS51257">
    <property type="entry name" value="PROKAR_LIPOPROTEIN"/>
    <property type="match status" value="1"/>
</dbReference>
<dbReference type="RefSeq" id="WP_150413960.1">
    <property type="nucleotide sequence ID" value="NZ_VYQF01000001.1"/>
</dbReference>
<protein>
    <submittedName>
        <fullName evidence="1">Uncharacterized protein</fullName>
    </submittedName>
</protein>
<evidence type="ECO:0000313" key="2">
    <source>
        <dbReference type="Proteomes" id="UP000326903"/>
    </source>
</evidence>
<sequence length="144" mass="16521">MRRIIPAQKISVFLMLAFMITSCRVMLVPEYSAALEDQIANTAKATDKLYIDMLDVPVNKRTYHDLNERYNEIEVEINSIQLKNEARPKNGDFLVIIKNLKDAFAEAKKYHKDHNTLTDGEAIAYQATLAGFWKPLYIAEKALK</sequence>
<organism evidence="1 2">
    <name type="scientific">Ginsengibacter hankyongi</name>
    <dbReference type="NCBI Taxonomy" id="2607284"/>
    <lineage>
        <taxon>Bacteria</taxon>
        <taxon>Pseudomonadati</taxon>
        <taxon>Bacteroidota</taxon>
        <taxon>Chitinophagia</taxon>
        <taxon>Chitinophagales</taxon>
        <taxon>Chitinophagaceae</taxon>
        <taxon>Ginsengibacter</taxon>
    </lineage>
</organism>
<dbReference type="Proteomes" id="UP000326903">
    <property type="component" value="Unassembled WGS sequence"/>
</dbReference>
<name>A0A5J5IM65_9BACT</name>
<gene>
    <name evidence="1" type="ORF">FW778_07390</name>
</gene>
<reference evidence="1 2" key="1">
    <citation type="submission" date="2019-09" db="EMBL/GenBank/DDBJ databases">
        <title>Draft genome sequence of Ginsengibacter sp. BR5-29.</title>
        <authorList>
            <person name="Im W.-T."/>
        </authorList>
    </citation>
    <scope>NUCLEOTIDE SEQUENCE [LARGE SCALE GENOMIC DNA]</scope>
    <source>
        <strain evidence="1 2">BR5-29</strain>
    </source>
</reference>
<proteinExistence type="predicted"/>
<accession>A0A5J5IM65</accession>
<dbReference type="AlphaFoldDB" id="A0A5J5IM65"/>
<evidence type="ECO:0000313" key="1">
    <source>
        <dbReference type="EMBL" id="KAA9041831.1"/>
    </source>
</evidence>
<dbReference type="EMBL" id="VYQF01000001">
    <property type="protein sequence ID" value="KAA9041831.1"/>
    <property type="molecule type" value="Genomic_DNA"/>
</dbReference>